<accession>A0A9N8E858</accession>
<protein>
    <submittedName>
        <fullName evidence="2">Uncharacterized protein</fullName>
    </submittedName>
</protein>
<dbReference type="EMBL" id="CAICTM010000724">
    <property type="protein sequence ID" value="CAB9515589.1"/>
    <property type="molecule type" value="Genomic_DNA"/>
</dbReference>
<keyword evidence="3" id="KW-1185">Reference proteome</keyword>
<evidence type="ECO:0000313" key="3">
    <source>
        <dbReference type="Proteomes" id="UP001153069"/>
    </source>
</evidence>
<name>A0A9N8E858_9STRA</name>
<evidence type="ECO:0000256" key="1">
    <source>
        <dbReference type="SAM" id="MobiDB-lite"/>
    </source>
</evidence>
<dbReference type="Proteomes" id="UP001153069">
    <property type="component" value="Unassembled WGS sequence"/>
</dbReference>
<evidence type="ECO:0000313" key="2">
    <source>
        <dbReference type="EMBL" id="CAB9515589.1"/>
    </source>
</evidence>
<dbReference type="AlphaFoldDB" id="A0A9N8E858"/>
<comment type="caution">
    <text evidence="2">The sequence shown here is derived from an EMBL/GenBank/DDBJ whole genome shotgun (WGS) entry which is preliminary data.</text>
</comment>
<organism evidence="2 3">
    <name type="scientific">Seminavis robusta</name>
    <dbReference type="NCBI Taxonomy" id="568900"/>
    <lineage>
        <taxon>Eukaryota</taxon>
        <taxon>Sar</taxon>
        <taxon>Stramenopiles</taxon>
        <taxon>Ochrophyta</taxon>
        <taxon>Bacillariophyta</taxon>
        <taxon>Bacillariophyceae</taxon>
        <taxon>Bacillariophycidae</taxon>
        <taxon>Naviculales</taxon>
        <taxon>Naviculaceae</taxon>
        <taxon>Seminavis</taxon>
    </lineage>
</organism>
<reference evidence="2" key="1">
    <citation type="submission" date="2020-06" db="EMBL/GenBank/DDBJ databases">
        <authorList>
            <consortium name="Plant Systems Biology data submission"/>
        </authorList>
    </citation>
    <scope>NUCLEOTIDE SEQUENCE</scope>
    <source>
        <strain evidence="2">D6</strain>
    </source>
</reference>
<feature type="region of interest" description="Disordered" evidence="1">
    <location>
        <begin position="106"/>
        <end position="143"/>
    </location>
</feature>
<feature type="compositionally biased region" description="Basic and acidic residues" evidence="1">
    <location>
        <begin position="106"/>
        <end position="116"/>
    </location>
</feature>
<gene>
    <name evidence="2" type="ORF">SEMRO_725_G193360.1</name>
</gene>
<sequence length="251" mass="28476">MAEPSVNEMLADFAVDFESKLKTNNLKQKEDELSLVIDYSSKIEASYNERFEKQVMCNTKGDPEAVDCARSIKAFCDAQAKKTASLEHARQTLPKEIKAIKLELGIPDKEEPPERRTHFRRPQWGSTGFRRSGPEPTTGTDDDDLIEMEKDIVCMEECVRECKIAFLEHGEPNITSLDALLDELEGVQDALMESISSDYPEHSDKGKTLFKASQNVWRQVWDLAKLMNEAAFRLLKESEAQDPCIGRTSLR</sequence>
<proteinExistence type="predicted"/>